<comment type="caution">
    <text evidence="2">The sequence shown here is derived from an EMBL/GenBank/DDBJ whole genome shotgun (WGS) entry which is preliminary data.</text>
</comment>
<feature type="region of interest" description="Disordered" evidence="1">
    <location>
        <begin position="1"/>
        <end position="57"/>
    </location>
</feature>
<dbReference type="VEuPathDB" id="FungiDB:MMYC01_204589"/>
<proteinExistence type="predicted"/>
<accession>A0A175W613</accession>
<reference evidence="2 3" key="1">
    <citation type="journal article" date="2016" name="Genome Announc.">
        <title>Genome Sequence of Madurella mycetomatis mm55, Isolated from a Human Mycetoma Case in Sudan.</title>
        <authorList>
            <person name="Smit S."/>
            <person name="Derks M.F."/>
            <person name="Bervoets S."/>
            <person name="Fahal A."/>
            <person name="van Leeuwen W."/>
            <person name="van Belkum A."/>
            <person name="van de Sande W.W."/>
        </authorList>
    </citation>
    <scope>NUCLEOTIDE SEQUENCE [LARGE SCALE GENOMIC DNA]</scope>
    <source>
        <strain evidence="3">mm55</strain>
    </source>
</reference>
<dbReference type="STRING" id="100816.A0A175W613"/>
<feature type="compositionally biased region" description="Acidic residues" evidence="1">
    <location>
        <begin position="92"/>
        <end position="102"/>
    </location>
</feature>
<dbReference type="OrthoDB" id="5384020at2759"/>
<feature type="compositionally biased region" description="Polar residues" evidence="1">
    <location>
        <begin position="1"/>
        <end position="14"/>
    </location>
</feature>
<evidence type="ECO:0000313" key="3">
    <source>
        <dbReference type="Proteomes" id="UP000078237"/>
    </source>
</evidence>
<name>A0A175W613_9PEZI</name>
<protein>
    <submittedName>
        <fullName evidence="2">Uncharacterized protein</fullName>
    </submittedName>
</protein>
<feature type="region of interest" description="Disordered" evidence="1">
    <location>
        <begin position="124"/>
        <end position="143"/>
    </location>
</feature>
<dbReference type="Proteomes" id="UP000078237">
    <property type="component" value="Unassembled WGS sequence"/>
</dbReference>
<evidence type="ECO:0000313" key="2">
    <source>
        <dbReference type="EMBL" id="KXX78720.1"/>
    </source>
</evidence>
<feature type="region of interest" description="Disordered" evidence="1">
    <location>
        <begin position="85"/>
        <end position="114"/>
    </location>
</feature>
<feature type="compositionally biased region" description="Polar residues" evidence="1">
    <location>
        <begin position="170"/>
        <end position="217"/>
    </location>
</feature>
<keyword evidence="3" id="KW-1185">Reference proteome</keyword>
<feature type="region of interest" description="Disordered" evidence="1">
    <location>
        <begin position="149"/>
        <end position="288"/>
    </location>
</feature>
<dbReference type="AlphaFoldDB" id="A0A175W613"/>
<feature type="compositionally biased region" description="Polar residues" evidence="1">
    <location>
        <begin position="23"/>
        <end position="41"/>
    </location>
</feature>
<gene>
    <name evidence="2" type="ORF">MMYC01_204589</name>
</gene>
<sequence>MSSDNSTQTSNNPNDMARHQRRGSVTSSTFTNLFRNGSISQPPAPVFPTPLTSTMNDPRRRLSVTTFGLSGTSPTTPSALLRRASMSTNSDSFDENAVEEEEGSRTAPVTPFTRRMSFGAAQAIRSAGPRGASSPGTNGRPSLAIRRSSSITVRGSPPTPPLHSAGVGNYTLSKMSPQASTAHQSKTGSDLCSPSARSDQGFNWSDQLRSRAESTVVSGPRPSFSFAAGISASPPRAGPPPAPVSPRHDRAGSVSDMPAPPAQPPRARAPQKPDPFQERILKGDFYMD</sequence>
<dbReference type="EMBL" id="LCTW02000110">
    <property type="protein sequence ID" value="KXX78720.1"/>
    <property type="molecule type" value="Genomic_DNA"/>
</dbReference>
<organism evidence="2 3">
    <name type="scientific">Madurella mycetomatis</name>
    <dbReference type="NCBI Taxonomy" id="100816"/>
    <lineage>
        <taxon>Eukaryota</taxon>
        <taxon>Fungi</taxon>
        <taxon>Dikarya</taxon>
        <taxon>Ascomycota</taxon>
        <taxon>Pezizomycotina</taxon>
        <taxon>Sordariomycetes</taxon>
        <taxon>Sordariomycetidae</taxon>
        <taxon>Sordariales</taxon>
        <taxon>Sordariales incertae sedis</taxon>
        <taxon>Madurella</taxon>
    </lineage>
</organism>
<evidence type="ECO:0000256" key="1">
    <source>
        <dbReference type="SAM" id="MobiDB-lite"/>
    </source>
</evidence>